<reference evidence="2" key="2">
    <citation type="submission" date="2016-10" db="EMBL/GenBank/DDBJ databases">
        <authorList>
            <person name="See-Too W.S."/>
        </authorList>
    </citation>
    <scope>NUCLEOTIDE SEQUENCE [LARGE SCALE GENOMIC DNA]</scope>
    <source>
        <strain evidence="2">DSM 24743</strain>
    </source>
</reference>
<evidence type="ECO:0000313" key="2">
    <source>
        <dbReference type="Proteomes" id="UP000092687"/>
    </source>
</evidence>
<dbReference type="AlphaFoldDB" id="A0A1C7DPE3"/>
<dbReference type="RefSeq" id="WP_040850873.1">
    <property type="nucleotide sequence ID" value="NZ_CP016537.2"/>
</dbReference>
<name>A0A1C7DPE3_9BACL</name>
<keyword evidence="2" id="KW-1185">Reference proteome</keyword>
<dbReference type="KEGG" id="phc:BBI08_06165"/>
<reference evidence="2" key="1">
    <citation type="submission" date="2016-07" db="EMBL/GenBank/DDBJ databases">
        <authorList>
            <person name="See-Too W.S."/>
        </authorList>
    </citation>
    <scope>NUCLEOTIDE SEQUENCE [LARGE SCALE GENOMIC DNA]</scope>
    <source>
        <strain evidence="2">DSM 24743</strain>
    </source>
</reference>
<sequence>MMSKNRESQNDTEQRCLDFVKNEMKEKDCFGLSKEHFTELKKWLNNSEPNSNNNNFPDFVFGSGFIEHFAVTSSLVDKKGAKQTRESYVFKKKSETNFLKHLDSSEEEILVSHSFGRNFEKHTHLNIVNSIKKSWIKHIESYDKNTSEFTHRIFLIEYTDIILQTAVSRRNEPTEVFDTYRISVDEHLLDWIYTYKEKIDYLILVNLLSPSIEVIRINHIPDLIKEIPEIGCAPVIGIESHKFMGFKIKEENI</sequence>
<proteinExistence type="predicted"/>
<protein>
    <submittedName>
        <fullName evidence="1">Uncharacterized protein</fullName>
    </submittedName>
</protein>
<dbReference type="OrthoDB" id="2972770at2"/>
<accession>A0A1C7DPE3</accession>
<dbReference type="Proteomes" id="UP000092687">
    <property type="component" value="Chromosome"/>
</dbReference>
<evidence type="ECO:0000313" key="1">
    <source>
        <dbReference type="EMBL" id="ANU13449.1"/>
    </source>
</evidence>
<gene>
    <name evidence="1" type="ORF">BBI08_06165</name>
</gene>
<dbReference type="EMBL" id="CP016537">
    <property type="protein sequence ID" value="ANU13449.1"/>
    <property type="molecule type" value="Genomic_DNA"/>
</dbReference>
<organism evidence="1 2">
    <name type="scientific">Planococcus halocryophilus</name>
    <dbReference type="NCBI Taxonomy" id="1215089"/>
    <lineage>
        <taxon>Bacteria</taxon>
        <taxon>Bacillati</taxon>
        <taxon>Bacillota</taxon>
        <taxon>Bacilli</taxon>
        <taxon>Bacillales</taxon>
        <taxon>Caryophanaceae</taxon>
        <taxon>Planococcus</taxon>
    </lineage>
</organism>